<evidence type="ECO:0000313" key="3">
    <source>
        <dbReference type="Proteomes" id="UP001652625"/>
    </source>
</evidence>
<keyword evidence="1" id="KW-0732">Signal</keyword>
<accession>A0ABM4BL30</accession>
<evidence type="ECO:0000259" key="2">
    <source>
        <dbReference type="Pfam" id="PF03351"/>
    </source>
</evidence>
<reference evidence="4" key="1">
    <citation type="submission" date="2025-08" db="UniProtKB">
        <authorList>
            <consortium name="RefSeq"/>
        </authorList>
    </citation>
    <scope>IDENTIFICATION</scope>
</reference>
<sequence>MLMNGLIAALIVISVLQYTRCSDEISEIHCGKTVGCFRLPANCKTSSCDVFITYAYKKSSDSFDVTISSIHKWGAFALGKELNKAKMAGMKGEVCVENNGVVQLLSLNASKNGSPDFKVPSKELSNRLVTKKEKRIFCKYSRKARVNDVKDFLTSLDTKVYAIYAFGDKIRDNYPGYHGYANYGYTDKAIDLKNVKLA</sequence>
<dbReference type="InterPro" id="IPR005018">
    <property type="entry name" value="DOMON_domain"/>
</dbReference>
<gene>
    <name evidence="4" type="primary">LOC136078269</name>
</gene>
<dbReference type="Proteomes" id="UP001652625">
    <property type="component" value="Chromosome 03"/>
</dbReference>
<organism evidence="3 4">
    <name type="scientific">Hydra vulgaris</name>
    <name type="common">Hydra</name>
    <name type="synonym">Hydra attenuata</name>
    <dbReference type="NCBI Taxonomy" id="6087"/>
    <lineage>
        <taxon>Eukaryota</taxon>
        <taxon>Metazoa</taxon>
        <taxon>Cnidaria</taxon>
        <taxon>Hydrozoa</taxon>
        <taxon>Hydroidolina</taxon>
        <taxon>Anthoathecata</taxon>
        <taxon>Aplanulata</taxon>
        <taxon>Hydridae</taxon>
        <taxon>Hydra</taxon>
    </lineage>
</organism>
<dbReference type="Pfam" id="PF03351">
    <property type="entry name" value="DOMON"/>
    <property type="match status" value="1"/>
</dbReference>
<keyword evidence="3" id="KW-1185">Reference proteome</keyword>
<protein>
    <submittedName>
        <fullName evidence="4">Uncharacterized protein LOC136078269</fullName>
    </submittedName>
</protein>
<proteinExistence type="predicted"/>
<feature type="chain" id="PRO_5047436837" evidence="1">
    <location>
        <begin position="22"/>
        <end position="198"/>
    </location>
</feature>
<dbReference type="GeneID" id="136078269"/>
<evidence type="ECO:0000256" key="1">
    <source>
        <dbReference type="SAM" id="SignalP"/>
    </source>
</evidence>
<dbReference type="RefSeq" id="XP_065649770.1">
    <property type="nucleotide sequence ID" value="XM_065793698.1"/>
</dbReference>
<name>A0ABM4BL30_HYDVU</name>
<feature type="domain" description="DOMON" evidence="2">
    <location>
        <begin position="47"/>
        <end position="167"/>
    </location>
</feature>
<evidence type="ECO:0000313" key="4">
    <source>
        <dbReference type="RefSeq" id="XP_065649770.1"/>
    </source>
</evidence>
<feature type="signal peptide" evidence="1">
    <location>
        <begin position="1"/>
        <end position="21"/>
    </location>
</feature>